<evidence type="ECO:0000313" key="3">
    <source>
        <dbReference type="Proteomes" id="UP000189857"/>
    </source>
</evidence>
<evidence type="ECO:0000259" key="1">
    <source>
        <dbReference type="Pfam" id="PF01248"/>
    </source>
</evidence>
<dbReference type="Gene3D" id="3.30.1330.30">
    <property type="match status" value="1"/>
</dbReference>
<dbReference type="Pfam" id="PF01248">
    <property type="entry name" value="Ribosomal_L7Ae"/>
    <property type="match status" value="1"/>
</dbReference>
<feature type="domain" description="Ribosomal protein eL8/eL30/eS12/Gadd45" evidence="1">
    <location>
        <begin position="7"/>
        <end position="88"/>
    </location>
</feature>
<sequence>MDKRLGMLGLAARAGALVSGGFMAEKAIADGSAKFVIIAEDASDNTVKKFENKCRFYKVPYVICSVMDELGHLIGKESRTVIAITDDNFAEQFIKRFEQQ</sequence>
<dbReference type="Proteomes" id="UP000189857">
    <property type="component" value="Unassembled WGS sequence"/>
</dbReference>
<keyword evidence="2" id="KW-0689">Ribosomal protein</keyword>
<name>A0A1T4MF27_9FIRM</name>
<protein>
    <submittedName>
        <fullName evidence="2">Ribosomal protein L7Ae</fullName>
    </submittedName>
</protein>
<dbReference type="SUPFAM" id="SSF55315">
    <property type="entry name" value="L30e-like"/>
    <property type="match status" value="1"/>
</dbReference>
<dbReference type="GO" id="GO:0005840">
    <property type="term" value="C:ribosome"/>
    <property type="evidence" value="ECO:0007669"/>
    <property type="project" value="UniProtKB-KW"/>
</dbReference>
<gene>
    <name evidence="2" type="ORF">SAMN02745110_01191</name>
</gene>
<dbReference type="EMBL" id="FUXA01000007">
    <property type="protein sequence ID" value="SJZ65456.1"/>
    <property type="molecule type" value="Genomic_DNA"/>
</dbReference>
<proteinExistence type="predicted"/>
<dbReference type="RefSeq" id="WP_078787037.1">
    <property type="nucleotide sequence ID" value="NZ_CACZYW010000013.1"/>
</dbReference>
<dbReference type="InterPro" id="IPR029064">
    <property type="entry name" value="Ribosomal_eL30-like_sf"/>
</dbReference>
<evidence type="ECO:0000313" key="2">
    <source>
        <dbReference type="EMBL" id="SJZ65456.1"/>
    </source>
</evidence>
<dbReference type="InterPro" id="IPR004038">
    <property type="entry name" value="Ribosomal_eL8/eL30/eS12/Gad45"/>
</dbReference>
<accession>A0A1T4MF27</accession>
<reference evidence="2 3" key="1">
    <citation type="submission" date="2017-02" db="EMBL/GenBank/DDBJ databases">
        <authorList>
            <person name="Peterson S.W."/>
        </authorList>
    </citation>
    <scope>NUCLEOTIDE SEQUENCE [LARGE SCALE GENOMIC DNA]</scope>
    <source>
        <strain evidence="2 3">ATCC 17233</strain>
    </source>
</reference>
<keyword evidence="3" id="KW-1185">Reference proteome</keyword>
<organism evidence="2 3">
    <name type="scientific">Eubacterium ruminantium</name>
    <dbReference type="NCBI Taxonomy" id="42322"/>
    <lineage>
        <taxon>Bacteria</taxon>
        <taxon>Bacillati</taxon>
        <taxon>Bacillota</taxon>
        <taxon>Clostridia</taxon>
        <taxon>Eubacteriales</taxon>
        <taxon>Eubacteriaceae</taxon>
        <taxon>Eubacterium</taxon>
    </lineage>
</organism>
<dbReference type="AlphaFoldDB" id="A0A1T4MF27"/>
<keyword evidence="2" id="KW-0687">Ribonucleoprotein</keyword>